<evidence type="ECO:0000259" key="8">
    <source>
        <dbReference type="Pfam" id="PF00122"/>
    </source>
</evidence>
<name>E1Z6H2_CHLVA</name>
<dbReference type="KEGG" id="cvr:CHLNCDRAFT_140903"/>
<evidence type="ECO:0000313" key="9">
    <source>
        <dbReference type="EMBL" id="EFN58930.1"/>
    </source>
</evidence>
<dbReference type="InterPro" id="IPR036412">
    <property type="entry name" value="HAD-like_sf"/>
</dbReference>
<keyword evidence="5 7" id="KW-0472">Membrane</keyword>
<dbReference type="GO" id="GO:0016020">
    <property type="term" value="C:membrane"/>
    <property type="evidence" value="ECO:0007669"/>
    <property type="project" value="UniProtKB-SubCell"/>
</dbReference>
<dbReference type="STRING" id="554065.E1Z6H2"/>
<evidence type="ECO:0000256" key="1">
    <source>
        <dbReference type="ARBA" id="ARBA00004370"/>
    </source>
</evidence>
<evidence type="ECO:0000256" key="7">
    <source>
        <dbReference type="SAM" id="Phobius"/>
    </source>
</evidence>
<dbReference type="InterPro" id="IPR051014">
    <property type="entry name" value="Cation_Transport_ATPase_IB"/>
</dbReference>
<evidence type="ECO:0000256" key="2">
    <source>
        <dbReference type="ARBA" id="ARBA00006024"/>
    </source>
</evidence>
<dbReference type="InterPro" id="IPR023214">
    <property type="entry name" value="HAD_sf"/>
</dbReference>
<dbReference type="Gene3D" id="2.70.150.10">
    <property type="entry name" value="Calcium-transporting ATPase, cytoplasmic transduction domain A"/>
    <property type="match status" value="1"/>
</dbReference>
<dbReference type="InterPro" id="IPR001757">
    <property type="entry name" value="P_typ_ATPase"/>
</dbReference>
<dbReference type="PROSITE" id="PS00154">
    <property type="entry name" value="ATPASE_E1_E2"/>
    <property type="match status" value="1"/>
</dbReference>
<dbReference type="Pfam" id="PF00122">
    <property type="entry name" value="E1-E2_ATPase"/>
    <property type="match status" value="1"/>
</dbReference>
<dbReference type="SUPFAM" id="SSF56784">
    <property type="entry name" value="HAD-like"/>
    <property type="match status" value="1"/>
</dbReference>
<dbReference type="SUPFAM" id="SSF81653">
    <property type="entry name" value="Calcium ATPase, transduction domain A"/>
    <property type="match status" value="1"/>
</dbReference>
<sequence>MHASFLCAVATNALDLNGHIHGDGCGHPAVEHGDHHDFLVNDELHHVSDSCCPHGCCTGPIVVSHGLASTLKHRRTSQATAQERAGLLLHEDASVGGGSRGVLAVEAGGVETPLLQTTRARDAVAAVLMLRPETAKLAATGEAVPVGDVAPGTEVLVPPGESVPLDGTVLAGESAVEESLLTGESAPVARGPGAAVHAGTVNVGATTLLIRTTAAAGDTAVARMAALAASEQSPAEALVAKFARIYTPVILVSCALLAFLPWAWVAPEDRGDWVYLSLQVLVTACPCALVLSTPATVVCALARAAGKGVLIKSGAALEALRRVSVVSFDKTGTLTRGSFQVVACQPAAGWSARDLLRLLGSLERGSSHPLAAAVLGYAAAQGAVCDAAVDGLEVVPGAGLVAMVEGWRVAAGTAGLLELHAGVSGPEVAAAQRAVDAEGATACLVAVDGRFAGWLSAGRRPRAWVAHVGDGVNDAPALAAADAGIAMGMAGSAAALEAGSVALFTNDVRAVPAALLLARAAGATIWQNIGFAVVTKVAVLVPAAMGRFTLWGAVLVDVGSSLLVVANALRLLKWRWPVSKPVAAKKDCCTSGSCSAAPAAAAACHSQGPECGTKCSTGGDSHSHSNSCHDHSSERPAAKAPSCCSAGKCGSAAPAPKPAGCSRSIGYSHSHTQTPALAEQPPAKVASCCSAGKYGSAAAAPTPTPAPAEQPAAKGPSCCSAGKCGSAAPAPKPAGCGSSTGHSHSHTQTPALAEQPPAKAPSCCSAGKCSSAAAIPTPTPAPAVLPAAKAPSCCSAGKCSLAAPAPADAHAHSQTAAGSHACSHSHDV</sequence>
<dbReference type="InterPro" id="IPR059000">
    <property type="entry name" value="ATPase_P-type_domA"/>
</dbReference>
<dbReference type="eggNOG" id="KOG0207">
    <property type="taxonomic scope" value="Eukaryota"/>
</dbReference>
<dbReference type="PANTHER" id="PTHR48085">
    <property type="entry name" value="CADMIUM/ZINC-TRANSPORTING ATPASE HMA2-RELATED"/>
    <property type="match status" value="1"/>
</dbReference>
<feature type="compositionally biased region" description="Low complexity" evidence="6">
    <location>
        <begin position="735"/>
        <end position="749"/>
    </location>
</feature>
<dbReference type="InterPro" id="IPR023298">
    <property type="entry name" value="ATPase_P-typ_TM_dom_sf"/>
</dbReference>
<reference evidence="9 10" key="1">
    <citation type="journal article" date="2010" name="Plant Cell">
        <title>The Chlorella variabilis NC64A genome reveals adaptation to photosymbiosis, coevolution with viruses, and cryptic sex.</title>
        <authorList>
            <person name="Blanc G."/>
            <person name="Duncan G."/>
            <person name="Agarkova I."/>
            <person name="Borodovsky M."/>
            <person name="Gurnon J."/>
            <person name="Kuo A."/>
            <person name="Lindquist E."/>
            <person name="Lucas S."/>
            <person name="Pangilinan J."/>
            <person name="Polle J."/>
            <person name="Salamov A."/>
            <person name="Terry A."/>
            <person name="Yamada T."/>
            <person name="Dunigan D.D."/>
            <person name="Grigoriev I.V."/>
            <person name="Claverie J.M."/>
            <person name="Van Etten J.L."/>
        </authorList>
    </citation>
    <scope>NUCLEOTIDE SEQUENCE [LARGE SCALE GENOMIC DNA]</scope>
    <source>
        <strain evidence="9 10">NC64A</strain>
    </source>
</reference>
<comment type="subcellular location">
    <subcellularLocation>
        <location evidence="1">Membrane</location>
    </subcellularLocation>
</comment>
<dbReference type="NCBIfam" id="TIGR01494">
    <property type="entry name" value="ATPase_P-type"/>
    <property type="match status" value="1"/>
</dbReference>
<evidence type="ECO:0000256" key="3">
    <source>
        <dbReference type="ARBA" id="ARBA00022692"/>
    </source>
</evidence>
<dbReference type="EMBL" id="GL433837">
    <property type="protein sequence ID" value="EFN58930.1"/>
    <property type="molecule type" value="Genomic_DNA"/>
</dbReference>
<dbReference type="Proteomes" id="UP000008141">
    <property type="component" value="Unassembled WGS sequence"/>
</dbReference>
<dbReference type="GO" id="GO:0022857">
    <property type="term" value="F:transmembrane transporter activity"/>
    <property type="evidence" value="ECO:0007669"/>
    <property type="project" value="TreeGrafter"/>
</dbReference>
<dbReference type="RefSeq" id="XP_005851032.1">
    <property type="nucleotide sequence ID" value="XM_005850970.1"/>
</dbReference>
<dbReference type="InParanoid" id="E1Z6H2"/>
<feature type="transmembrane region" description="Helical" evidence="7">
    <location>
        <begin position="245"/>
        <end position="264"/>
    </location>
</feature>
<dbReference type="GO" id="GO:0016887">
    <property type="term" value="F:ATP hydrolysis activity"/>
    <property type="evidence" value="ECO:0007669"/>
    <property type="project" value="InterPro"/>
</dbReference>
<dbReference type="SUPFAM" id="SSF81665">
    <property type="entry name" value="Calcium ATPase, transmembrane domain M"/>
    <property type="match status" value="1"/>
</dbReference>
<dbReference type="OrthoDB" id="432719at2759"/>
<organism evidence="10">
    <name type="scientific">Chlorella variabilis</name>
    <name type="common">Green alga</name>
    <dbReference type="NCBI Taxonomy" id="554065"/>
    <lineage>
        <taxon>Eukaryota</taxon>
        <taxon>Viridiplantae</taxon>
        <taxon>Chlorophyta</taxon>
        <taxon>core chlorophytes</taxon>
        <taxon>Trebouxiophyceae</taxon>
        <taxon>Chlorellales</taxon>
        <taxon>Chlorellaceae</taxon>
        <taxon>Chlorella clade</taxon>
        <taxon>Chlorella</taxon>
    </lineage>
</organism>
<evidence type="ECO:0000256" key="5">
    <source>
        <dbReference type="ARBA" id="ARBA00023136"/>
    </source>
</evidence>
<comment type="similarity">
    <text evidence="2">Belongs to the cation transport ATPase (P-type) (TC 3.A.3) family. Type IB subfamily.</text>
</comment>
<dbReference type="AlphaFoldDB" id="E1Z6H2"/>
<dbReference type="GO" id="GO:0005524">
    <property type="term" value="F:ATP binding"/>
    <property type="evidence" value="ECO:0007669"/>
    <property type="project" value="InterPro"/>
</dbReference>
<dbReference type="PRINTS" id="PR00119">
    <property type="entry name" value="CATATPASE"/>
</dbReference>
<proteinExistence type="inferred from homology"/>
<feature type="domain" description="P-type ATPase A" evidence="8">
    <location>
        <begin position="133"/>
        <end position="228"/>
    </location>
</feature>
<evidence type="ECO:0000313" key="10">
    <source>
        <dbReference type="Proteomes" id="UP000008141"/>
    </source>
</evidence>
<dbReference type="FunCoup" id="E1Z6H2">
    <property type="interactions" value="10"/>
</dbReference>
<evidence type="ECO:0000256" key="4">
    <source>
        <dbReference type="ARBA" id="ARBA00022989"/>
    </source>
</evidence>
<accession>E1Z6H2</accession>
<keyword evidence="10" id="KW-1185">Reference proteome</keyword>
<evidence type="ECO:0000256" key="6">
    <source>
        <dbReference type="SAM" id="MobiDB-lite"/>
    </source>
</evidence>
<feature type="region of interest" description="Disordered" evidence="6">
    <location>
        <begin position="735"/>
        <end position="754"/>
    </location>
</feature>
<dbReference type="Gene3D" id="3.40.50.1000">
    <property type="entry name" value="HAD superfamily/HAD-like"/>
    <property type="match status" value="2"/>
</dbReference>
<dbReference type="OMA" id="SPCAFAI"/>
<gene>
    <name evidence="9" type="ORF">CHLNCDRAFT_140903</name>
</gene>
<protein>
    <recommendedName>
        <fullName evidence="8">P-type ATPase A domain-containing protein</fullName>
    </recommendedName>
</protein>
<dbReference type="InterPro" id="IPR018303">
    <property type="entry name" value="ATPase_P-typ_P_site"/>
</dbReference>
<dbReference type="PANTHER" id="PTHR48085:SF5">
    <property type="entry name" value="CADMIUM_ZINC-TRANSPORTING ATPASE HMA4-RELATED"/>
    <property type="match status" value="1"/>
</dbReference>
<dbReference type="GeneID" id="17358124"/>
<dbReference type="Gene3D" id="1.20.1110.10">
    <property type="entry name" value="Calcium-transporting ATPase, transmembrane domain"/>
    <property type="match status" value="1"/>
</dbReference>
<dbReference type="Gene3D" id="3.40.1110.10">
    <property type="entry name" value="Calcium-transporting ATPase, cytoplasmic domain N"/>
    <property type="match status" value="1"/>
</dbReference>
<keyword evidence="4 7" id="KW-1133">Transmembrane helix</keyword>
<keyword evidence="3 7" id="KW-0812">Transmembrane</keyword>
<dbReference type="InterPro" id="IPR023299">
    <property type="entry name" value="ATPase_P-typ_cyto_dom_N"/>
</dbReference>
<dbReference type="InterPro" id="IPR008250">
    <property type="entry name" value="ATPase_P-typ_transduc_dom_A_sf"/>
</dbReference>
<feature type="transmembrane region" description="Helical" evidence="7">
    <location>
        <begin position="276"/>
        <end position="302"/>
    </location>
</feature>